<dbReference type="RefSeq" id="WP_252932573.1">
    <property type="nucleotide sequence ID" value="NZ_CP095407.1"/>
</dbReference>
<dbReference type="Proteomes" id="UP001055514">
    <property type="component" value="Chromosome"/>
</dbReference>
<proteinExistence type="predicted"/>
<organism evidence="1 2">
    <name type="scientific">Acinetobacter pittii</name>
    <name type="common">Acinetobacter genomosp. 3</name>
    <dbReference type="NCBI Taxonomy" id="48296"/>
    <lineage>
        <taxon>Bacteria</taxon>
        <taxon>Pseudomonadati</taxon>
        <taxon>Pseudomonadota</taxon>
        <taxon>Gammaproteobacteria</taxon>
        <taxon>Moraxellales</taxon>
        <taxon>Moraxellaceae</taxon>
        <taxon>Acinetobacter</taxon>
        <taxon>Acinetobacter calcoaceticus/baumannii complex</taxon>
    </lineage>
</organism>
<sequence>MNNVIVIFPRRNGLSHTVSLQEVKQRLINLTGDIELKKVDQILGIDFESLPHDELIKLARSGAIGLLNSEVRHSLTKQSIELVSSFLQRRSKEEWKKYNDSMTFDLEAAAKARAFEEAKDILPKNTFTTLFVK</sequence>
<accession>A0AAE9M893</accession>
<protein>
    <submittedName>
        <fullName evidence="1">Uncharacterized protein</fullName>
    </submittedName>
</protein>
<dbReference type="EMBL" id="CP095407">
    <property type="protein sequence ID" value="USU94168.1"/>
    <property type="molecule type" value="Genomic_DNA"/>
</dbReference>
<evidence type="ECO:0000313" key="2">
    <source>
        <dbReference type="Proteomes" id="UP001055514"/>
    </source>
</evidence>
<name>A0AAE9M893_ACIPI</name>
<evidence type="ECO:0000313" key="1">
    <source>
        <dbReference type="EMBL" id="USU94168.1"/>
    </source>
</evidence>
<reference evidence="1" key="1">
    <citation type="submission" date="2022-04" db="EMBL/GenBank/DDBJ databases">
        <title>Emergence of ST220 Acinetobacter pittii strain in bloodstream infection, which co-producing chromosomal NDM-1 and OXA-820 carbapenemases.</title>
        <authorList>
            <person name="Tian C."/>
            <person name="Xing M."/>
            <person name="Fu L."/>
            <person name="Xia D."/>
        </authorList>
    </citation>
    <scope>NUCLEOTIDE SEQUENCE</scope>
    <source>
        <strain evidence="1">TCM</strain>
    </source>
</reference>
<gene>
    <name evidence="1" type="ORF">MWH18_17820</name>
</gene>
<dbReference type="AlphaFoldDB" id="A0AAE9M893"/>